<evidence type="ECO:0000313" key="10">
    <source>
        <dbReference type="Proteomes" id="UP000000503"/>
    </source>
</evidence>
<keyword evidence="5 7" id="KW-1133">Transmembrane helix</keyword>
<feature type="transmembrane region" description="Helical" evidence="7">
    <location>
        <begin position="108"/>
        <end position="128"/>
    </location>
</feature>
<evidence type="ECO:0000256" key="2">
    <source>
        <dbReference type="ARBA" id="ARBA00022448"/>
    </source>
</evidence>
<keyword evidence="6 7" id="KW-0472">Membrane</keyword>
<dbReference type="CDD" id="cd06261">
    <property type="entry name" value="TM_PBP2"/>
    <property type="match status" value="1"/>
</dbReference>
<dbReference type="AlphaFoldDB" id="F8F1B3"/>
<protein>
    <submittedName>
        <fullName evidence="9">ABC-type transporter, integral membrane subunit</fullName>
    </submittedName>
</protein>
<dbReference type="PANTHER" id="PTHR43744">
    <property type="entry name" value="ABC TRANSPORTER PERMEASE PROTEIN MG189-RELATED-RELATED"/>
    <property type="match status" value="1"/>
</dbReference>
<evidence type="ECO:0000256" key="5">
    <source>
        <dbReference type="ARBA" id="ARBA00022989"/>
    </source>
</evidence>
<dbReference type="Gene3D" id="1.10.3720.10">
    <property type="entry name" value="MetI-like"/>
    <property type="match status" value="1"/>
</dbReference>
<feature type="transmembrane region" description="Helical" evidence="7">
    <location>
        <begin position="254"/>
        <end position="274"/>
    </location>
</feature>
<evidence type="ECO:0000256" key="3">
    <source>
        <dbReference type="ARBA" id="ARBA00022475"/>
    </source>
</evidence>
<keyword evidence="4 7" id="KW-0812">Transmembrane</keyword>
<accession>F8F1B3</accession>
<dbReference type="OrthoDB" id="356811at2"/>
<dbReference type="eggNOG" id="COG0395">
    <property type="taxonomic scope" value="Bacteria"/>
</dbReference>
<evidence type="ECO:0000259" key="8">
    <source>
        <dbReference type="PROSITE" id="PS50928"/>
    </source>
</evidence>
<evidence type="ECO:0000256" key="7">
    <source>
        <dbReference type="RuleBase" id="RU363032"/>
    </source>
</evidence>
<dbReference type="Pfam" id="PF00528">
    <property type="entry name" value="BPD_transp_1"/>
    <property type="match status" value="1"/>
</dbReference>
<evidence type="ECO:0000256" key="4">
    <source>
        <dbReference type="ARBA" id="ARBA00022692"/>
    </source>
</evidence>
<dbReference type="InterPro" id="IPR000515">
    <property type="entry name" value="MetI-like"/>
</dbReference>
<comment type="subcellular location">
    <subcellularLocation>
        <location evidence="1 7">Cell membrane</location>
        <topology evidence="1 7">Multi-pass membrane protein</topology>
    </subcellularLocation>
</comment>
<evidence type="ECO:0000313" key="9">
    <source>
        <dbReference type="EMBL" id="AEJ18757.1"/>
    </source>
</evidence>
<reference evidence="10" key="1">
    <citation type="journal article" date="2013" name="Stand. Genomic Sci.">
        <title>Genome sequence of the thermophilic fresh-water bacterium Spirochaeta caldaria type strain (H1(T)), reclassification of Spirochaeta caldaria, Spirochaeta stenostrepta, and Spirochaeta zuelzerae in the genus Treponema as Treponema caldaria comb. nov., Treponema stenostrepta comb. nov., and Treponema zuelzerae comb. nov., and emendation of the genus Treponema.</title>
        <authorList>
            <person name="Abt B."/>
            <person name="Goker M."/>
            <person name="Scheuner C."/>
            <person name="Han C."/>
            <person name="Lu M."/>
            <person name="Misra M."/>
            <person name="Lapidus A."/>
            <person name="Nolan M."/>
            <person name="Lucas S."/>
            <person name="Hammon N."/>
            <person name="Deshpande S."/>
            <person name="Cheng J.F."/>
            <person name="Tapia R."/>
            <person name="Goodwin L.A."/>
            <person name="Pitluck S."/>
            <person name="Liolios K."/>
            <person name="Pagani I."/>
            <person name="Ivanova N."/>
            <person name="Mavromatis K."/>
            <person name="Mikhailova N."/>
            <person name="Huntemann M."/>
            <person name="Pati A."/>
            <person name="Chen A."/>
            <person name="Palaniappan K."/>
            <person name="Land M."/>
            <person name="Hauser L."/>
            <person name="Jeffries C.D."/>
            <person name="Rohde M."/>
            <person name="Spring S."/>
            <person name="Gronow S."/>
            <person name="Detter J.C."/>
            <person name="Bristow J."/>
            <person name="Eisen J.A."/>
            <person name="Markowitz V."/>
            <person name="Hugenholtz P."/>
            <person name="Kyrpides N.C."/>
            <person name="Woyke T."/>
            <person name="Klenk H.P."/>
        </authorList>
    </citation>
    <scope>NUCLEOTIDE SEQUENCE</scope>
    <source>
        <strain evidence="10">ATCC 51460 / DSM 7334 / H1</strain>
    </source>
</reference>
<dbReference type="KEGG" id="scd:Spica_0599"/>
<feature type="transmembrane region" description="Helical" evidence="7">
    <location>
        <begin position="73"/>
        <end position="96"/>
    </location>
</feature>
<dbReference type="RefSeq" id="WP_013968069.1">
    <property type="nucleotide sequence ID" value="NC_015732.1"/>
</dbReference>
<evidence type="ECO:0000256" key="1">
    <source>
        <dbReference type="ARBA" id="ARBA00004651"/>
    </source>
</evidence>
<dbReference type="HOGENOM" id="CLU_016047_1_0_12"/>
<feature type="domain" description="ABC transmembrane type-1" evidence="8">
    <location>
        <begin position="73"/>
        <end position="272"/>
    </location>
</feature>
<feature type="transmembrane region" description="Helical" evidence="7">
    <location>
        <begin position="181"/>
        <end position="202"/>
    </location>
</feature>
<comment type="similarity">
    <text evidence="7">Belongs to the binding-protein-dependent transport system permease family.</text>
</comment>
<dbReference type="GO" id="GO:0005886">
    <property type="term" value="C:plasma membrane"/>
    <property type="evidence" value="ECO:0007669"/>
    <property type="project" value="UniProtKB-SubCell"/>
</dbReference>
<dbReference type="InterPro" id="IPR035906">
    <property type="entry name" value="MetI-like_sf"/>
</dbReference>
<dbReference type="PROSITE" id="PS50928">
    <property type="entry name" value="ABC_TM1"/>
    <property type="match status" value="1"/>
</dbReference>
<evidence type="ECO:0000256" key="6">
    <source>
        <dbReference type="ARBA" id="ARBA00023136"/>
    </source>
</evidence>
<name>F8F1B3_GRAC1</name>
<proteinExistence type="inferred from homology"/>
<gene>
    <name evidence="9" type="ordered locus">Spica_0599</name>
</gene>
<dbReference type="EMBL" id="CP002868">
    <property type="protein sequence ID" value="AEJ18757.1"/>
    <property type="molecule type" value="Genomic_DNA"/>
</dbReference>
<dbReference type="Proteomes" id="UP000000503">
    <property type="component" value="Chromosome"/>
</dbReference>
<dbReference type="GO" id="GO:0055085">
    <property type="term" value="P:transmembrane transport"/>
    <property type="evidence" value="ECO:0007669"/>
    <property type="project" value="InterPro"/>
</dbReference>
<keyword evidence="3" id="KW-1003">Cell membrane</keyword>
<organism evidence="9 10">
    <name type="scientific">Gracilinema caldarium (strain ATCC 51460 / DSM 7334 / H1)</name>
    <name type="common">Treponema caldarium</name>
    <dbReference type="NCBI Taxonomy" id="744872"/>
    <lineage>
        <taxon>Bacteria</taxon>
        <taxon>Pseudomonadati</taxon>
        <taxon>Spirochaetota</taxon>
        <taxon>Spirochaetia</taxon>
        <taxon>Spirochaetales</taxon>
        <taxon>Breznakiellaceae</taxon>
        <taxon>Gracilinema</taxon>
    </lineage>
</organism>
<dbReference type="PANTHER" id="PTHR43744:SF9">
    <property type="entry name" value="POLYGALACTURONAN_RHAMNOGALACTURONAN TRANSPORT SYSTEM PERMEASE PROTEIN YTCP"/>
    <property type="match status" value="1"/>
</dbReference>
<dbReference type="SUPFAM" id="SSF161098">
    <property type="entry name" value="MetI-like"/>
    <property type="match status" value="1"/>
</dbReference>
<keyword evidence="2 7" id="KW-0813">Transport</keyword>
<feature type="transmembrane region" description="Helical" evidence="7">
    <location>
        <begin position="12"/>
        <end position="34"/>
    </location>
</feature>
<sequence>MVASRESKYLDVIFVLICLLVIVVCFLPMVTLLARSLSSAETLIRNEVTLWPKGFNLDAYRYVLADTKYTWSLVWTALLTVSGTILSLFMTTLAAYPLTYDKLKGRKIISTLMLFTMYFNAGTIPMYLLLKDIGLLNKPLVLIVPYCLSVFNMILMRNYFYTIPDSLRESAEIDGASPLKILTTIYLPLAAPVMATLALFYAVGRWNGFSDALMFMNKREYFPIQLLLYNLINAVSSLETYSTEGFTPPGLSEALKAAAIMFATVPILFVYPWLQKYFIQGVTLGAIKE</sequence>
<dbReference type="STRING" id="744872.Spica_0599"/>
<feature type="transmembrane region" description="Helical" evidence="7">
    <location>
        <begin position="140"/>
        <end position="160"/>
    </location>
</feature>
<keyword evidence="10" id="KW-1185">Reference proteome</keyword>